<evidence type="ECO:0000256" key="8">
    <source>
        <dbReference type="ARBA" id="ARBA00030916"/>
    </source>
</evidence>
<evidence type="ECO:0000256" key="3">
    <source>
        <dbReference type="ARBA" id="ARBA00019684"/>
    </source>
</evidence>
<feature type="region of interest" description="Disordered" evidence="10">
    <location>
        <begin position="49"/>
        <end position="74"/>
    </location>
</feature>
<accession>A0A9Q0RKM9</accession>
<name>A0A9Q0RKM9_BLOTA</name>
<gene>
    <name evidence="11" type="ORF">RDWZM_009008</name>
</gene>
<dbReference type="Proteomes" id="UP001142055">
    <property type="component" value="Chromosome 3"/>
</dbReference>
<comment type="similarity">
    <text evidence="2">Belongs to the Mediator complex subunit 29 family.</text>
</comment>
<evidence type="ECO:0000256" key="10">
    <source>
        <dbReference type="SAM" id="MobiDB-lite"/>
    </source>
</evidence>
<proteinExistence type="inferred from homology"/>
<evidence type="ECO:0000313" key="12">
    <source>
        <dbReference type="Proteomes" id="UP001142055"/>
    </source>
</evidence>
<comment type="caution">
    <text evidence="11">The sequence shown here is derived from an EMBL/GenBank/DDBJ whole genome shotgun (WGS) entry which is preliminary data.</text>
</comment>
<evidence type="ECO:0000256" key="5">
    <source>
        <dbReference type="ARBA" id="ARBA00023159"/>
    </source>
</evidence>
<feature type="compositionally biased region" description="Low complexity" evidence="10">
    <location>
        <begin position="49"/>
        <end position="67"/>
    </location>
</feature>
<keyword evidence="12" id="KW-1185">Reference proteome</keyword>
<dbReference type="EMBL" id="JAPWDV010000003">
    <property type="protein sequence ID" value="KAJ6217851.1"/>
    <property type="molecule type" value="Genomic_DNA"/>
</dbReference>
<dbReference type="Pfam" id="PF11568">
    <property type="entry name" value="Med29"/>
    <property type="match status" value="1"/>
</dbReference>
<evidence type="ECO:0000256" key="6">
    <source>
        <dbReference type="ARBA" id="ARBA00023163"/>
    </source>
</evidence>
<evidence type="ECO:0000313" key="11">
    <source>
        <dbReference type="EMBL" id="KAJ6217851.1"/>
    </source>
</evidence>
<keyword evidence="7" id="KW-0539">Nucleus</keyword>
<comment type="subcellular location">
    <subcellularLocation>
        <location evidence="1">Nucleus</location>
    </subcellularLocation>
</comment>
<dbReference type="GO" id="GO:0016592">
    <property type="term" value="C:mediator complex"/>
    <property type="evidence" value="ECO:0007669"/>
    <property type="project" value="InterPro"/>
</dbReference>
<dbReference type="OMA" id="NHYLPGP"/>
<keyword evidence="6" id="KW-0804">Transcription</keyword>
<dbReference type="PANTHER" id="PTHR28314:SF1">
    <property type="entry name" value="MEDIATOR OF RNA POLYMERASE II TRANSCRIPTION SUBUNIT 29"/>
    <property type="match status" value="1"/>
</dbReference>
<dbReference type="PANTHER" id="PTHR28314">
    <property type="entry name" value="MEDIATOR OF RNA POLYMERASE II TRANSCRIPTION SUBUNIT 29"/>
    <property type="match status" value="1"/>
</dbReference>
<dbReference type="InterPro" id="IPR021018">
    <property type="entry name" value="Mediator_Med29_met"/>
</dbReference>
<dbReference type="GO" id="GO:0003712">
    <property type="term" value="F:transcription coregulator activity"/>
    <property type="evidence" value="ECO:0007669"/>
    <property type="project" value="TreeGrafter"/>
</dbReference>
<protein>
    <recommendedName>
        <fullName evidence="3">Mediator of RNA polymerase II transcription subunit 29</fullName>
    </recommendedName>
    <alternativeName>
        <fullName evidence="9">Mediator complex subunit 29</fullName>
    </alternativeName>
    <alternativeName>
        <fullName evidence="8">Protein intersex</fullName>
    </alternativeName>
</protein>
<evidence type="ECO:0000256" key="7">
    <source>
        <dbReference type="ARBA" id="ARBA00023242"/>
    </source>
</evidence>
<evidence type="ECO:0000256" key="4">
    <source>
        <dbReference type="ARBA" id="ARBA00023015"/>
    </source>
</evidence>
<evidence type="ECO:0000256" key="2">
    <source>
        <dbReference type="ARBA" id="ARBA00009851"/>
    </source>
</evidence>
<dbReference type="AlphaFoldDB" id="A0A9Q0RKM9"/>
<keyword evidence="5" id="KW-0010">Activator</keyword>
<organism evidence="11 12">
    <name type="scientific">Blomia tropicalis</name>
    <name type="common">Mite</name>
    <dbReference type="NCBI Taxonomy" id="40697"/>
    <lineage>
        <taxon>Eukaryota</taxon>
        <taxon>Metazoa</taxon>
        <taxon>Ecdysozoa</taxon>
        <taxon>Arthropoda</taxon>
        <taxon>Chelicerata</taxon>
        <taxon>Arachnida</taxon>
        <taxon>Acari</taxon>
        <taxon>Acariformes</taxon>
        <taxon>Sarcoptiformes</taxon>
        <taxon>Astigmata</taxon>
        <taxon>Glycyphagoidea</taxon>
        <taxon>Echimyopodidae</taxon>
        <taxon>Blomia</taxon>
    </lineage>
</organism>
<evidence type="ECO:0000256" key="1">
    <source>
        <dbReference type="ARBA" id="ARBA00004123"/>
    </source>
</evidence>
<feature type="region of interest" description="Disordered" evidence="10">
    <location>
        <begin position="214"/>
        <end position="237"/>
    </location>
</feature>
<evidence type="ECO:0000256" key="9">
    <source>
        <dbReference type="ARBA" id="ARBA00031963"/>
    </source>
</evidence>
<sequence>MSQQLPPNVTIHGSMVPGNPNQMIQMQPNPNQVGPMGPANVQPPNIVPVVNQNQPQMAPAPQQHSQPTGSSQPQHDTIIRLRSLEVIEAACVNLTYNSNIDNGTPNPKMDETIPRYDRALEDFYGICNQIELILRTIIECHTQTRDSQNYLPFNVIKEQMSVGSEIPENSLAYNHYLNLIKKQVSYAKSVYEILSESVKQIKAPEAPIIPQPQQMNPIQQQQQQQQGQMPQTQPNMC</sequence>
<dbReference type="GO" id="GO:0006357">
    <property type="term" value="P:regulation of transcription by RNA polymerase II"/>
    <property type="evidence" value="ECO:0007669"/>
    <property type="project" value="TreeGrafter"/>
</dbReference>
<reference evidence="11" key="1">
    <citation type="submission" date="2022-12" db="EMBL/GenBank/DDBJ databases">
        <title>Genome assemblies of Blomia tropicalis.</title>
        <authorList>
            <person name="Cui Y."/>
        </authorList>
    </citation>
    <scope>NUCLEOTIDE SEQUENCE</scope>
    <source>
        <tissue evidence="11">Adult mites</tissue>
    </source>
</reference>
<keyword evidence="4" id="KW-0805">Transcription regulation</keyword>